<dbReference type="EMBL" id="CP001670">
    <property type="protein sequence ID" value="AFZ81021.1"/>
    <property type="molecule type" value="Genomic_DNA"/>
</dbReference>
<dbReference type="GeneID" id="15806283"/>
<sequence length="333" mass="37547">MVVYSSSFCIGSASQGRIKDKWLYQKFKLLLTDFGSMRVFVILFLLYILRESTCKDSQTSQRTVPDPQKAPNIQENTSAKQPLVAPKQVDKDTIDLEDVTDPRYSVLDVDIAGAPARVYIVNPGESIKKVIYGKKDLWKGMPAFSGAQGVQAYDEKCFYCITFLKNGKPNLVMVKVDDISRPHRQYFKYKSKTGCFGRGGPGWKKSTFNYVDETSALKVGSDTPNKLTLDISSPKEDDEKYKLVKEDRDGVTTHFFATKQGYSIEKVVDGGKEICVLDEGSTSFLCTVYSKGSSKLLRVDAEKGYAIIFGWYEKYSGTWTDIKEREFHDKLGK</sequence>
<dbReference type="KEGG" id="beq:BEWA_004290"/>
<feature type="region of interest" description="Disordered" evidence="1">
    <location>
        <begin position="58"/>
        <end position="77"/>
    </location>
</feature>
<evidence type="ECO:0000256" key="2">
    <source>
        <dbReference type="SAM" id="Phobius"/>
    </source>
</evidence>
<keyword evidence="4" id="KW-1185">Reference proteome</keyword>
<dbReference type="OrthoDB" id="27226at2759"/>
<keyword evidence="2" id="KW-1133">Transmembrane helix</keyword>
<organism evidence="3 4">
    <name type="scientific">Theileria equi strain WA</name>
    <dbReference type="NCBI Taxonomy" id="1537102"/>
    <lineage>
        <taxon>Eukaryota</taxon>
        <taxon>Sar</taxon>
        <taxon>Alveolata</taxon>
        <taxon>Apicomplexa</taxon>
        <taxon>Aconoidasida</taxon>
        <taxon>Piroplasmida</taxon>
        <taxon>Theileriidae</taxon>
        <taxon>Theileria</taxon>
    </lineage>
</organism>
<keyword evidence="2" id="KW-0472">Membrane</keyword>
<keyword evidence="2" id="KW-0812">Transmembrane</keyword>
<feature type="transmembrane region" description="Helical" evidence="2">
    <location>
        <begin position="29"/>
        <end position="49"/>
    </location>
</feature>
<evidence type="ECO:0000256" key="1">
    <source>
        <dbReference type="SAM" id="MobiDB-lite"/>
    </source>
</evidence>
<proteinExistence type="predicted"/>
<dbReference type="AlphaFoldDB" id="L0B1A1"/>
<evidence type="ECO:0000313" key="4">
    <source>
        <dbReference type="Proteomes" id="UP000031512"/>
    </source>
</evidence>
<evidence type="ECO:0008006" key="5">
    <source>
        <dbReference type="Google" id="ProtNLM"/>
    </source>
</evidence>
<dbReference type="VEuPathDB" id="PiroplasmaDB:BEWA_004290"/>
<reference evidence="3 4" key="1">
    <citation type="journal article" date="2012" name="BMC Genomics">
        <title>Comparative genomic analysis and phylogenetic position of Theileria equi.</title>
        <authorList>
            <person name="Kappmeyer L.S."/>
            <person name="Thiagarajan M."/>
            <person name="Herndon D.R."/>
            <person name="Ramsay J.D."/>
            <person name="Caler E."/>
            <person name="Djikeng A."/>
            <person name="Gillespie J.J."/>
            <person name="Lau A.O."/>
            <person name="Roalson E.H."/>
            <person name="Silva J.C."/>
            <person name="Silva M.G."/>
            <person name="Suarez C.E."/>
            <person name="Ueti M.W."/>
            <person name="Nene V.M."/>
            <person name="Mealey R.H."/>
            <person name="Knowles D.P."/>
            <person name="Brayton K.A."/>
        </authorList>
    </citation>
    <scope>NUCLEOTIDE SEQUENCE [LARGE SCALE GENOMIC DNA]</scope>
    <source>
        <strain evidence="3 4">WA</strain>
    </source>
</reference>
<name>L0B1A1_THEEQ</name>
<dbReference type="RefSeq" id="XP_004830687.1">
    <property type="nucleotide sequence ID" value="XM_004830630.1"/>
</dbReference>
<gene>
    <name evidence="3" type="ORF">BEWA_004290</name>
</gene>
<protein>
    <recommendedName>
        <fullName evidence="5">Signal peptide containing protein</fullName>
    </recommendedName>
</protein>
<dbReference type="Proteomes" id="UP000031512">
    <property type="component" value="Chromosome 3"/>
</dbReference>
<accession>L0B1A1</accession>
<evidence type="ECO:0000313" key="3">
    <source>
        <dbReference type="EMBL" id="AFZ81021.1"/>
    </source>
</evidence>